<dbReference type="GO" id="GO:0005739">
    <property type="term" value="C:mitochondrion"/>
    <property type="evidence" value="ECO:0007669"/>
    <property type="project" value="UniProtKB-ARBA"/>
</dbReference>
<evidence type="ECO:0000256" key="5">
    <source>
        <dbReference type="ARBA" id="ARBA00022781"/>
    </source>
</evidence>
<comment type="caution">
    <text evidence="11">The sequence shown here is derived from an EMBL/GenBank/DDBJ whole genome shotgun (WGS) entry which is preliminary data.</text>
</comment>
<dbReference type="GO" id="GO:0046933">
    <property type="term" value="F:proton-transporting ATP synthase activity, rotational mechanism"/>
    <property type="evidence" value="ECO:0007669"/>
    <property type="project" value="InterPro"/>
</dbReference>
<dbReference type="InterPro" id="IPR035968">
    <property type="entry name" value="ATP_synth_F1_ATPase_gsu"/>
</dbReference>
<evidence type="ECO:0000256" key="3">
    <source>
        <dbReference type="ARBA" id="ARBA00020843"/>
    </source>
</evidence>
<evidence type="ECO:0000256" key="1">
    <source>
        <dbReference type="ARBA" id="ARBA00004170"/>
    </source>
</evidence>
<keyword evidence="6" id="KW-0406">Ion transport</keyword>
<dbReference type="PRINTS" id="PR00126">
    <property type="entry name" value="ATPASEGAMMA"/>
</dbReference>
<dbReference type="Gene3D" id="3.40.1380.10">
    <property type="match status" value="1"/>
</dbReference>
<dbReference type="AlphaFoldDB" id="A0A2P6P017"/>
<dbReference type="CDD" id="cd12151">
    <property type="entry name" value="F1-ATPase_gamma"/>
    <property type="match status" value="1"/>
</dbReference>
<dbReference type="GO" id="GO:0045259">
    <property type="term" value="C:proton-transporting ATP synthase complex"/>
    <property type="evidence" value="ECO:0007669"/>
    <property type="project" value="UniProtKB-KW"/>
</dbReference>
<organism evidence="11 12">
    <name type="scientific">Planoprotostelium fungivorum</name>
    <dbReference type="NCBI Taxonomy" id="1890364"/>
    <lineage>
        <taxon>Eukaryota</taxon>
        <taxon>Amoebozoa</taxon>
        <taxon>Evosea</taxon>
        <taxon>Variosea</taxon>
        <taxon>Cavosteliida</taxon>
        <taxon>Cavosteliaceae</taxon>
        <taxon>Planoprotostelium</taxon>
    </lineage>
</organism>
<comment type="similarity">
    <text evidence="2">Belongs to the ATPase gamma chain family.</text>
</comment>
<keyword evidence="4" id="KW-0813">Transport</keyword>
<evidence type="ECO:0000256" key="9">
    <source>
        <dbReference type="ARBA" id="ARBA00023310"/>
    </source>
</evidence>
<evidence type="ECO:0000313" key="11">
    <source>
        <dbReference type="EMBL" id="PRP89537.1"/>
    </source>
</evidence>
<dbReference type="FunFam" id="1.10.287.80:FF:000001">
    <property type="entry name" value="ATP synthase gamma chain"/>
    <property type="match status" value="1"/>
</dbReference>
<protein>
    <recommendedName>
        <fullName evidence="3">ATP synthase subunit gamma, mitochondrial</fullName>
    </recommendedName>
    <alternativeName>
        <fullName evidence="10">F-ATPase gamma subunit</fullName>
    </alternativeName>
</protein>
<reference evidence="11 12" key="1">
    <citation type="journal article" date="2018" name="Genome Biol. Evol.">
        <title>Multiple Roots of Fruiting Body Formation in Amoebozoa.</title>
        <authorList>
            <person name="Hillmann F."/>
            <person name="Forbes G."/>
            <person name="Novohradska S."/>
            <person name="Ferling I."/>
            <person name="Riege K."/>
            <person name="Groth M."/>
            <person name="Westermann M."/>
            <person name="Marz M."/>
            <person name="Spaller T."/>
            <person name="Winckler T."/>
            <person name="Schaap P."/>
            <person name="Glockner G."/>
        </authorList>
    </citation>
    <scope>NUCLEOTIDE SEQUENCE [LARGE SCALE GENOMIC DNA]</scope>
    <source>
        <strain evidence="11 12">Jena</strain>
    </source>
</reference>
<dbReference type="Gene3D" id="1.10.287.80">
    <property type="entry name" value="ATP synthase, gamma subunit, helix hairpin domain"/>
    <property type="match status" value="1"/>
</dbReference>
<dbReference type="InterPro" id="IPR023632">
    <property type="entry name" value="ATP_synth_F1_gsu_CS"/>
</dbReference>
<dbReference type="FunCoup" id="A0A2P6P017">
    <property type="interactions" value="573"/>
</dbReference>
<dbReference type="PROSITE" id="PS00153">
    <property type="entry name" value="ATPASE_GAMMA"/>
    <property type="match status" value="1"/>
</dbReference>
<evidence type="ECO:0000256" key="6">
    <source>
        <dbReference type="ARBA" id="ARBA00023065"/>
    </source>
</evidence>
<accession>A0A2P6P017</accession>
<dbReference type="NCBIfam" id="TIGR01146">
    <property type="entry name" value="ATPsyn_F1gamma"/>
    <property type="match status" value="1"/>
</dbReference>
<dbReference type="HAMAP" id="MF_00815">
    <property type="entry name" value="ATP_synth_gamma_bact"/>
    <property type="match status" value="1"/>
</dbReference>
<dbReference type="Proteomes" id="UP000241769">
    <property type="component" value="Unassembled WGS sequence"/>
</dbReference>
<evidence type="ECO:0000313" key="12">
    <source>
        <dbReference type="Proteomes" id="UP000241769"/>
    </source>
</evidence>
<dbReference type="OrthoDB" id="239812at2759"/>
<evidence type="ECO:0000256" key="4">
    <source>
        <dbReference type="ARBA" id="ARBA00022448"/>
    </source>
</evidence>
<evidence type="ECO:0000256" key="2">
    <source>
        <dbReference type="ARBA" id="ARBA00007681"/>
    </source>
</evidence>
<keyword evidence="8" id="KW-0139">CF(1)</keyword>
<keyword evidence="7" id="KW-0472">Membrane</keyword>
<keyword evidence="5" id="KW-0375">Hydrogen ion transport</keyword>
<evidence type="ECO:0000256" key="10">
    <source>
        <dbReference type="ARBA" id="ARBA00031066"/>
    </source>
</evidence>
<dbReference type="InterPro" id="IPR000131">
    <property type="entry name" value="ATP_synth_F1_gsu"/>
</dbReference>
<dbReference type="PANTHER" id="PTHR11693:SF22">
    <property type="entry name" value="ATP SYNTHASE SUBUNIT GAMMA, MITOCHONDRIAL"/>
    <property type="match status" value="1"/>
</dbReference>
<evidence type="ECO:0000256" key="8">
    <source>
        <dbReference type="ARBA" id="ARBA00023196"/>
    </source>
</evidence>
<dbReference type="Pfam" id="PF00231">
    <property type="entry name" value="ATP-synt"/>
    <property type="match status" value="1"/>
</dbReference>
<dbReference type="InParanoid" id="A0A2P6P017"/>
<dbReference type="STRING" id="1890364.A0A2P6P017"/>
<proteinExistence type="inferred from homology"/>
<dbReference type="EMBL" id="MDYQ01000002">
    <property type="protein sequence ID" value="PRP89537.1"/>
    <property type="molecule type" value="Genomic_DNA"/>
</dbReference>
<keyword evidence="12" id="KW-1185">Reference proteome</keyword>
<sequence>MSSCPPPSSGPCAQNAKIPVTAVNVFHLRATLKLCKGRRDTLSPVSQTHPTSTRSRKLNSNIHSLERNRCSSVAGVWGQLRERVDKGARLCLDLLRYPFVVLSGPCVYWIWGKRALLFSANTKATSVDEIRAKMALALRQGLTKLPTTTLNAHPESTLQLGGARNGGNLKEIRRRIKSVGSIQKITKTMKMIASSRLREAQNRMESSRPFSRTSQDVTAPAPEGGKTIILPICTDKGLCGGLNSSVVKTVKTLSNDDNSSIVVFGDKGNAQLARGYGNRIHFSAGGASKRALNWHTAAVIADRVLEKDYDKITVVFNQFVSALANETVSKNLAGPAPLAESTEALTEYEFEEEDRLTHVRDLLEFQLSSLLYQASTENSAAELGSRMSAMDNATKNAGEMIKKLNITYNRARQAAITTELTEIISGAAAVEG</sequence>
<comment type="subcellular location">
    <subcellularLocation>
        <location evidence="1">Membrane</location>
        <topology evidence="1">Peripheral membrane protein</topology>
    </subcellularLocation>
</comment>
<gene>
    <name evidence="11" type="ORF">PROFUN_00801</name>
</gene>
<dbReference type="PANTHER" id="PTHR11693">
    <property type="entry name" value="ATP SYNTHASE GAMMA CHAIN"/>
    <property type="match status" value="1"/>
</dbReference>
<evidence type="ECO:0000256" key="7">
    <source>
        <dbReference type="ARBA" id="ARBA00023136"/>
    </source>
</evidence>
<keyword evidence="9" id="KW-0066">ATP synthesis</keyword>
<dbReference type="SUPFAM" id="SSF52943">
    <property type="entry name" value="ATP synthase (F1-ATPase), gamma subunit"/>
    <property type="match status" value="1"/>
</dbReference>
<name>A0A2P6P017_9EUKA</name>